<dbReference type="SUPFAM" id="SSF103481">
    <property type="entry name" value="Multidrug resistance efflux transporter EmrE"/>
    <property type="match status" value="2"/>
</dbReference>
<dbReference type="InterPro" id="IPR000620">
    <property type="entry name" value="EamA_dom"/>
</dbReference>
<feature type="transmembrane region" description="Helical" evidence="6">
    <location>
        <begin position="168"/>
        <end position="188"/>
    </location>
</feature>
<organism evidence="8 9">
    <name type="scientific">Thecamonas trahens ATCC 50062</name>
    <dbReference type="NCBI Taxonomy" id="461836"/>
    <lineage>
        <taxon>Eukaryota</taxon>
        <taxon>Apusozoa</taxon>
        <taxon>Apusomonadida</taxon>
        <taxon>Apusomonadidae</taxon>
        <taxon>Thecamonas</taxon>
    </lineage>
</organism>
<feature type="compositionally biased region" description="Polar residues" evidence="5">
    <location>
        <begin position="1"/>
        <end position="13"/>
    </location>
</feature>
<feature type="transmembrane region" description="Helical" evidence="6">
    <location>
        <begin position="302"/>
        <end position="320"/>
    </location>
</feature>
<dbReference type="GO" id="GO:0016020">
    <property type="term" value="C:membrane"/>
    <property type="evidence" value="ECO:0007669"/>
    <property type="project" value="UniProtKB-SubCell"/>
</dbReference>
<proteinExistence type="predicted"/>
<feature type="transmembrane region" description="Helical" evidence="6">
    <location>
        <begin position="144"/>
        <end position="161"/>
    </location>
</feature>
<evidence type="ECO:0000313" key="8">
    <source>
        <dbReference type="EMBL" id="KNC48730.1"/>
    </source>
</evidence>
<dbReference type="OMA" id="TQMALIG"/>
<feature type="transmembrane region" description="Helical" evidence="6">
    <location>
        <begin position="271"/>
        <end position="290"/>
    </location>
</feature>
<feature type="transmembrane region" description="Helical" evidence="6">
    <location>
        <begin position="208"/>
        <end position="228"/>
    </location>
</feature>
<feature type="transmembrane region" description="Helical" evidence="6">
    <location>
        <begin position="80"/>
        <end position="101"/>
    </location>
</feature>
<feature type="transmembrane region" description="Helical" evidence="6">
    <location>
        <begin position="47"/>
        <end position="68"/>
    </location>
</feature>
<dbReference type="STRING" id="461836.A0A0L0D922"/>
<protein>
    <submittedName>
        <fullName evidence="8">Transmembrane protein 20</fullName>
    </submittedName>
</protein>
<dbReference type="OrthoDB" id="306876at2759"/>
<dbReference type="eggNOG" id="KOG4510">
    <property type="taxonomic scope" value="Eukaryota"/>
</dbReference>
<feature type="domain" description="EamA" evidence="7">
    <location>
        <begin position="209"/>
        <end position="338"/>
    </location>
</feature>
<dbReference type="AlphaFoldDB" id="A0A0L0D922"/>
<evidence type="ECO:0000256" key="4">
    <source>
        <dbReference type="ARBA" id="ARBA00023136"/>
    </source>
</evidence>
<feature type="domain" description="EamA" evidence="7">
    <location>
        <begin position="50"/>
        <end position="183"/>
    </location>
</feature>
<sequence length="402" mass="42912">MATLPSSRSNSMTRVRPSRLTEMEGESGGTGGDDDWMTALLPDRWRHVVGITLVALSAFVFSVMSLLVKVVGSSLSSFNLVFIRAMVQLVLAIFYLWYHAISPYKAEWPLKRKIVLVMRGVFGISGVSAIYFAMQYLPLGDSQALFFSSAVFAGVAARIVLGERFTALDLAISLVAMVGVVCVAQPVAIFGSSSGAASDASVTSGQRWLAIGLALFGAWCSAGSYVCIRIVGKSANYQILTFYMAVVGVIVPPLIALGQGELRAPHGASEWLGSIGIGICGFTGQSLINLGVQSTAAGTASVIRLLDVVFAFIWQIIILHDRPLPWSIVGAIIIMCSITAKTWIKLRQSPPGPLPDVPATYIRLVENLSSTSDFSDDIELALLRASLSPSAANDMQLPSSEE</sequence>
<dbReference type="PANTHER" id="PTHR22911">
    <property type="entry name" value="ACYL-MALONYL CONDENSING ENZYME-RELATED"/>
    <property type="match status" value="1"/>
</dbReference>
<keyword evidence="4 6" id="KW-0472">Membrane</keyword>
<dbReference type="GeneID" id="25560311"/>
<accession>A0A0L0D922</accession>
<evidence type="ECO:0000256" key="6">
    <source>
        <dbReference type="SAM" id="Phobius"/>
    </source>
</evidence>
<reference evidence="8 9" key="1">
    <citation type="submission" date="2010-05" db="EMBL/GenBank/DDBJ databases">
        <title>The Genome Sequence of Thecamonas trahens ATCC 50062.</title>
        <authorList>
            <consortium name="The Broad Institute Genome Sequencing Platform"/>
            <person name="Russ C."/>
            <person name="Cuomo C."/>
            <person name="Shea T."/>
            <person name="Young S.K."/>
            <person name="Zeng Q."/>
            <person name="Koehrsen M."/>
            <person name="Haas B."/>
            <person name="Borodovsky M."/>
            <person name="Guigo R."/>
            <person name="Alvarado L."/>
            <person name="Berlin A."/>
            <person name="Bochicchio J."/>
            <person name="Borenstein D."/>
            <person name="Chapman S."/>
            <person name="Chen Z."/>
            <person name="Freedman E."/>
            <person name="Gellesch M."/>
            <person name="Goldberg J."/>
            <person name="Griggs A."/>
            <person name="Gujja S."/>
            <person name="Heilman E."/>
            <person name="Heiman D."/>
            <person name="Hepburn T."/>
            <person name="Howarth C."/>
            <person name="Jen D."/>
            <person name="Larson L."/>
            <person name="Mehta T."/>
            <person name="Park D."/>
            <person name="Pearson M."/>
            <person name="Roberts A."/>
            <person name="Saif S."/>
            <person name="Shenoy N."/>
            <person name="Sisk P."/>
            <person name="Stolte C."/>
            <person name="Sykes S."/>
            <person name="Thomson T."/>
            <person name="Walk T."/>
            <person name="White J."/>
            <person name="Yandava C."/>
            <person name="Burger G."/>
            <person name="Gray M.W."/>
            <person name="Holland P.W.H."/>
            <person name="King N."/>
            <person name="Lang F.B.F."/>
            <person name="Roger A.J."/>
            <person name="Ruiz-Trillo I."/>
            <person name="Lander E."/>
            <person name="Nusbaum C."/>
        </authorList>
    </citation>
    <scope>NUCLEOTIDE SEQUENCE [LARGE SCALE GENOMIC DNA]</scope>
    <source>
        <strain evidence="8 9">ATCC 50062</strain>
    </source>
</reference>
<name>A0A0L0D922_THETB</name>
<keyword evidence="9" id="KW-1185">Reference proteome</keyword>
<feature type="transmembrane region" description="Helical" evidence="6">
    <location>
        <begin position="240"/>
        <end position="259"/>
    </location>
</feature>
<evidence type="ECO:0000256" key="3">
    <source>
        <dbReference type="ARBA" id="ARBA00022989"/>
    </source>
</evidence>
<dbReference type="Pfam" id="PF00892">
    <property type="entry name" value="EamA"/>
    <property type="match status" value="2"/>
</dbReference>
<evidence type="ECO:0000256" key="5">
    <source>
        <dbReference type="SAM" id="MobiDB-lite"/>
    </source>
</evidence>
<keyword evidence="2 6" id="KW-0812">Transmembrane</keyword>
<gene>
    <name evidence="8" type="ORF">AMSG_00505</name>
</gene>
<dbReference type="InterPro" id="IPR037185">
    <property type="entry name" value="EmrE-like"/>
</dbReference>
<dbReference type="RefSeq" id="XP_013762782.1">
    <property type="nucleotide sequence ID" value="XM_013907328.1"/>
</dbReference>
<evidence type="ECO:0000256" key="1">
    <source>
        <dbReference type="ARBA" id="ARBA00004141"/>
    </source>
</evidence>
<feature type="transmembrane region" description="Helical" evidence="6">
    <location>
        <begin position="113"/>
        <end position="132"/>
    </location>
</feature>
<dbReference type="PANTHER" id="PTHR22911:SF6">
    <property type="entry name" value="SOLUTE CARRIER FAMILY 35 MEMBER G1"/>
    <property type="match status" value="1"/>
</dbReference>
<keyword evidence="3 6" id="KW-1133">Transmembrane helix</keyword>
<comment type="subcellular location">
    <subcellularLocation>
        <location evidence="1">Membrane</location>
        <topology evidence="1">Multi-pass membrane protein</topology>
    </subcellularLocation>
</comment>
<feature type="region of interest" description="Disordered" evidence="5">
    <location>
        <begin position="1"/>
        <end position="34"/>
    </location>
</feature>
<dbReference type="EMBL" id="GL349434">
    <property type="protein sequence ID" value="KNC48730.1"/>
    <property type="molecule type" value="Genomic_DNA"/>
</dbReference>
<dbReference type="Proteomes" id="UP000054408">
    <property type="component" value="Unassembled WGS sequence"/>
</dbReference>
<evidence type="ECO:0000313" key="9">
    <source>
        <dbReference type="Proteomes" id="UP000054408"/>
    </source>
</evidence>
<feature type="transmembrane region" description="Helical" evidence="6">
    <location>
        <begin position="326"/>
        <end position="344"/>
    </location>
</feature>
<evidence type="ECO:0000259" key="7">
    <source>
        <dbReference type="Pfam" id="PF00892"/>
    </source>
</evidence>
<evidence type="ECO:0000256" key="2">
    <source>
        <dbReference type="ARBA" id="ARBA00022692"/>
    </source>
</evidence>